<evidence type="ECO:0000256" key="2">
    <source>
        <dbReference type="ARBA" id="ARBA00023015"/>
    </source>
</evidence>
<dbReference type="Proteomes" id="UP000757540">
    <property type="component" value="Unassembled WGS sequence"/>
</dbReference>
<dbReference type="Gene3D" id="1.10.260.40">
    <property type="entry name" value="lambda repressor-like DNA-binding domains"/>
    <property type="match status" value="1"/>
</dbReference>
<dbReference type="Pfam" id="PF00356">
    <property type="entry name" value="LacI"/>
    <property type="match status" value="1"/>
</dbReference>
<dbReference type="InterPro" id="IPR028082">
    <property type="entry name" value="Peripla_BP_I"/>
</dbReference>
<keyword evidence="3" id="KW-0238">DNA-binding</keyword>
<dbReference type="InterPro" id="IPR046335">
    <property type="entry name" value="LacI/GalR-like_sensor"/>
</dbReference>
<evidence type="ECO:0000256" key="3">
    <source>
        <dbReference type="ARBA" id="ARBA00023125"/>
    </source>
</evidence>
<dbReference type="SUPFAM" id="SSF47413">
    <property type="entry name" value="lambda repressor-like DNA-binding domains"/>
    <property type="match status" value="1"/>
</dbReference>
<evidence type="ECO:0000313" key="7">
    <source>
        <dbReference type="Proteomes" id="UP000757540"/>
    </source>
</evidence>
<dbReference type="SMART" id="SM00354">
    <property type="entry name" value="HTH_LACI"/>
    <property type="match status" value="1"/>
</dbReference>
<keyword evidence="2" id="KW-0805">Transcription regulation</keyword>
<evidence type="ECO:0000256" key="1">
    <source>
        <dbReference type="ARBA" id="ARBA00022491"/>
    </source>
</evidence>
<organism evidence="6 7">
    <name type="scientific">Isoptericola halotolerans</name>
    <dbReference type="NCBI Taxonomy" id="300560"/>
    <lineage>
        <taxon>Bacteria</taxon>
        <taxon>Bacillati</taxon>
        <taxon>Actinomycetota</taxon>
        <taxon>Actinomycetes</taxon>
        <taxon>Micrococcales</taxon>
        <taxon>Promicromonosporaceae</taxon>
        <taxon>Isoptericola</taxon>
    </lineage>
</organism>
<dbReference type="RefSeq" id="WP_171781773.1">
    <property type="nucleotide sequence ID" value="NZ_BAAAML010000002.1"/>
</dbReference>
<keyword evidence="7" id="KW-1185">Reference proteome</keyword>
<evidence type="ECO:0000256" key="4">
    <source>
        <dbReference type="ARBA" id="ARBA00023163"/>
    </source>
</evidence>
<reference evidence="6 7" key="1">
    <citation type="submission" date="2020-05" db="EMBL/GenBank/DDBJ databases">
        <title>Genomic Encyclopedia of Type Strains, Phase III (KMG-III): the genomes of soil and plant-associated and newly described type strains.</title>
        <authorList>
            <person name="Whitman W."/>
        </authorList>
    </citation>
    <scope>NUCLEOTIDE SEQUENCE [LARGE SCALE GENOMIC DNA]</scope>
    <source>
        <strain evidence="6 7">KCTC 19046</strain>
    </source>
</reference>
<gene>
    <name evidence="6" type="ORF">HDG69_000035</name>
</gene>
<dbReference type="PANTHER" id="PTHR30146">
    <property type="entry name" value="LACI-RELATED TRANSCRIPTIONAL REPRESSOR"/>
    <property type="match status" value="1"/>
</dbReference>
<keyword evidence="4" id="KW-0804">Transcription</keyword>
<dbReference type="SUPFAM" id="SSF53822">
    <property type="entry name" value="Periplasmic binding protein-like I"/>
    <property type="match status" value="1"/>
</dbReference>
<dbReference type="PROSITE" id="PS00356">
    <property type="entry name" value="HTH_LACI_1"/>
    <property type="match status" value="1"/>
</dbReference>
<dbReference type="Gene3D" id="3.40.50.2300">
    <property type="match status" value="2"/>
</dbReference>
<feature type="domain" description="HTH lacI-type" evidence="5">
    <location>
        <begin position="4"/>
        <end position="58"/>
    </location>
</feature>
<comment type="caution">
    <text evidence="6">The sequence shown here is derived from an EMBL/GenBank/DDBJ whole genome shotgun (WGS) entry which is preliminary data.</text>
</comment>
<evidence type="ECO:0000259" key="5">
    <source>
        <dbReference type="PROSITE" id="PS50932"/>
    </source>
</evidence>
<keyword evidence="1" id="KW-0678">Repressor</keyword>
<dbReference type="InterPro" id="IPR010982">
    <property type="entry name" value="Lambda_DNA-bd_dom_sf"/>
</dbReference>
<dbReference type="CDD" id="cd01392">
    <property type="entry name" value="HTH_LacI"/>
    <property type="match status" value="1"/>
</dbReference>
<name>A0ABX1ZXZ8_9MICO</name>
<dbReference type="PROSITE" id="PS50932">
    <property type="entry name" value="HTH_LACI_2"/>
    <property type="match status" value="1"/>
</dbReference>
<dbReference type="PANTHER" id="PTHR30146:SF148">
    <property type="entry name" value="HTH-TYPE TRANSCRIPTIONAL REPRESSOR PURR-RELATED"/>
    <property type="match status" value="1"/>
</dbReference>
<evidence type="ECO:0000313" key="6">
    <source>
        <dbReference type="EMBL" id="NOV95482.1"/>
    </source>
</evidence>
<proteinExistence type="predicted"/>
<dbReference type="Pfam" id="PF13377">
    <property type="entry name" value="Peripla_BP_3"/>
    <property type="match status" value="1"/>
</dbReference>
<dbReference type="EMBL" id="JABEZU010000001">
    <property type="protein sequence ID" value="NOV95482.1"/>
    <property type="molecule type" value="Genomic_DNA"/>
</dbReference>
<dbReference type="InterPro" id="IPR000843">
    <property type="entry name" value="HTH_LacI"/>
</dbReference>
<protein>
    <submittedName>
        <fullName evidence="6">LacI family transcriptional regulator</fullName>
    </submittedName>
</protein>
<sequence length="338" mass="35782">MQSVTIRDVAARAGVSVATASRVLSGHPATSADSRRRVDDAARELGFRPNAQARSLRKTRTNTIGVLVSDVRNPFFAEIAHTVEQSALATGMATLLCNANESTDQQDLCLDLLVSQRVDGMIVAPQGDGSGSLREVLTLGMPVVFVDRTIDGVDVPSVTSDNRTGIADAARHLAELGHRRVGYVAGPQETSTGRERLEAYRDAVATHGFDPDPRLVHQGDFQVASGVEGAELLLGLDEPPTAILAADSLMTFGVLQVCQDRGVQIGSELSLVGYDDIDAFRLVSPALTVIAHDAARMGSLAVEMIRDVLADEPVTPAVLPTTLVVRGSTGSPDPRRTS</sequence>
<accession>A0ABX1ZXZ8</accession>